<protein>
    <submittedName>
        <fullName evidence="2">Uncharacterized protein</fullName>
    </submittedName>
</protein>
<dbReference type="KEGG" id="amx:AM2010_2644"/>
<evidence type="ECO:0000313" key="2">
    <source>
        <dbReference type="EMBL" id="AKM08699.1"/>
    </source>
</evidence>
<feature type="region of interest" description="Disordered" evidence="1">
    <location>
        <begin position="182"/>
        <end position="204"/>
    </location>
</feature>
<evidence type="ECO:0000256" key="1">
    <source>
        <dbReference type="SAM" id="MobiDB-lite"/>
    </source>
</evidence>
<dbReference type="EMBL" id="CP011805">
    <property type="protein sequence ID" value="AKM08699.1"/>
    <property type="molecule type" value="Genomic_DNA"/>
</dbReference>
<reference evidence="2 3" key="1">
    <citation type="submission" date="2015-06" db="EMBL/GenBank/DDBJ databases">
        <authorList>
            <person name="Kim K.M."/>
        </authorList>
    </citation>
    <scope>NUCLEOTIDE SEQUENCE [LARGE SCALE GENOMIC DNA]</scope>
    <source>
        <strain evidence="2 3">KCTC 22370</strain>
    </source>
</reference>
<accession>A0A0G3XDN2</accession>
<keyword evidence="3" id="KW-1185">Reference proteome</keyword>
<organism evidence="2 3">
    <name type="scientific">Pelagerythrobacter marensis</name>
    <dbReference type="NCBI Taxonomy" id="543877"/>
    <lineage>
        <taxon>Bacteria</taxon>
        <taxon>Pseudomonadati</taxon>
        <taxon>Pseudomonadota</taxon>
        <taxon>Alphaproteobacteria</taxon>
        <taxon>Sphingomonadales</taxon>
        <taxon>Erythrobacteraceae</taxon>
        <taxon>Pelagerythrobacter</taxon>
    </lineage>
</organism>
<proteinExistence type="predicted"/>
<evidence type="ECO:0000313" key="3">
    <source>
        <dbReference type="Proteomes" id="UP000037643"/>
    </source>
</evidence>
<dbReference type="Proteomes" id="UP000037643">
    <property type="component" value="Chromosome"/>
</dbReference>
<dbReference type="AlphaFoldDB" id="A0A0G3XDN2"/>
<dbReference type="PATRIC" id="fig|543877.4.peg.2683"/>
<name>A0A0G3XDN2_9SPHN</name>
<gene>
    <name evidence="2" type="ORF">AM2010_2644</name>
</gene>
<sequence length="204" mass="23108">MLFGQFAKRVERLLADHDQLALKRVLIGTVVTTRNDALAHDRHRIDHSAAQAVERRRHVPPAHEALTFLGDEFFELFGNEIARSLILREEALRDSVVAGERQVVSGLFGPFADQRIRHLQQNAGTVTEQRIGADGTAMIEVRQNFQRLPHDCVRLFALDVRDETDAARIVFVTRIVQTCRRGKSHPKNPVLSGAEARTPWPLRQ</sequence>